<reference evidence="2" key="1">
    <citation type="journal article" date="2022" name="Mol. Ecol. Resour.">
        <title>The genomes of chicory, endive, great burdock and yacon provide insights into Asteraceae palaeo-polyploidization history and plant inulin production.</title>
        <authorList>
            <person name="Fan W."/>
            <person name="Wang S."/>
            <person name="Wang H."/>
            <person name="Wang A."/>
            <person name="Jiang F."/>
            <person name="Liu H."/>
            <person name="Zhao H."/>
            <person name="Xu D."/>
            <person name="Zhang Y."/>
        </authorList>
    </citation>
    <scope>NUCLEOTIDE SEQUENCE [LARGE SCALE GENOMIC DNA]</scope>
    <source>
        <strain evidence="2">cv. Yunnan</strain>
    </source>
</reference>
<accession>A0ACB9IM81</accession>
<proteinExistence type="predicted"/>
<protein>
    <submittedName>
        <fullName evidence="1">Uncharacterized protein</fullName>
    </submittedName>
</protein>
<dbReference type="EMBL" id="CM042025">
    <property type="protein sequence ID" value="KAI3809044.1"/>
    <property type="molecule type" value="Genomic_DNA"/>
</dbReference>
<reference evidence="1 2" key="2">
    <citation type="journal article" date="2022" name="Mol. Ecol. Resour.">
        <title>The genomes of chicory, endive, great burdock and yacon provide insights into Asteraceae paleo-polyploidization history and plant inulin production.</title>
        <authorList>
            <person name="Fan W."/>
            <person name="Wang S."/>
            <person name="Wang H."/>
            <person name="Wang A."/>
            <person name="Jiang F."/>
            <person name="Liu H."/>
            <person name="Zhao H."/>
            <person name="Xu D."/>
            <person name="Zhang Y."/>
        </authorList>
    </citation>
    <scope>NUCLEOTIDE SEQUENCE [LARGE SCALE GENOMIC DNA]</scope>
    <source>
        <strain evidence="2">cv. Yunnan</strain>
        <tissue evidence="1">Leaves</tissue>
    </source>
</reference>
<name>A0ACB9IM81_9ASTR</name>
<keyword evidence="2" id="KW-1185">Reference proteome</keyword>
<organism evidence="1 2">
    <name type="scientific">Smallanthus sonchifolius</name>
    <dbReference type="NCBI Taxonomy" id="185202"/>
    <lineage>
        <taxon>Eukaryota</taxon>
        <taxon>Viridiplantae</taxon>
        <taxon>Streptophyta</taxon>
        <taxon>Embryophyta</taxon>
        <taxon>Tracheophyta</taxon>
        <taxon>Spermatophyta</taxon>
        <taxon>Magnoliopsida</taxon>
        <taxon>eudicotyledons</taxon>
        <taxon>Gunneridae</taxon>
        <taxon>Pentapetalae</taxon>
        <taxon>asterids</taxon>
        <taxon>campanulids</taxon>
        <taxon>Asterales</taxon>
        <taxon>Asteraceae</taxon>
        <taxon>Asteroideae</taxon>
        <taxon>Heliantheae alliance</taxon>
        <taxon>Millerieae</taxon>
        <taxon>Smallanthus</taxon>
    </lineage>
</organism>
<evidence type="ECO:0000313" key="2">
    <source>
        <dbReference type="Proteomes" id="UP001056120"/>
    </source>
</evidence>
<dbReference type="Proteomes" id="UP001056120">
    <property type="component" value="Linkage Group LG08"/>
</dbReference>
<evidence type="ECO:0000313" key="1">
    <source>
        <dbReference type="EMBL" id="KAI3809044.1"/>
    </source>
</evidence>
<sequence>MAITLRIIGFHNCDGCSRKVRIALHRIGVELVGFDPGTGSVTISTSEHPEVIRYALERQLKKSVVILSRYLVTAYQNPNPNPIVSHQIPSHRALDLQEIGQVVFRLAHDQLHPRVTPPVVMPERGGYISVQIRDVDVEYAPPRSPPWAATEPTAPLMPMAEQTVYGYPPDYYGISTTRKHDDSNGCCTIL</sequence>
<gene>
    <name evidence="1" type="ORF">L1987_25011</name>
</gene>
<comment type="caution">
    <text evidence="1">The sequence shown here is derived from an EMBL/GenBank/DDBJ whole genome shotgun (WGS) entry which is preliminary data.</text>
</comment>